<sequence length="155" mass="16604">MYEFDHASGSSGLESSIRDRRAARDGWPFPGRHESHAEIQDETPIFHALTVGDWRERQRSGTAGNAVRRVHRGTLRTTRRSSGAERTAAAVAAFHTDPHAAVPAQPVPAGPEAAEAVGAVPALLHRRRDAERAADRAAIAGLLGGAGRHRLTRSA</sequence>
<feature type="region of interest" description="Disordered" evidence="1">
    <location>
        <begin position="1"/>
        <end position="38"/>
    </location>
</feature>
<accession>A0A1I4XAL7</accession>
<dbReference type="Proteomes" id="UP000199614">
    <property type="component" value="Unassembled WGS sequence"/>
</dbReference>
<reference evidence="2 3" key="1">
    <citation type="submission" date="2016-10" db="EMBL/GenBank/DDBJ databases">
        <authorList>
            <person name="de Groot N.N."/>
        </authorList>
    </citation>
    <scope>NUCLEOTIDE SEQUENCE [LARGE SCALE GENOMIC DNA]</scope>
    <source>
        <strain evidence="2 3">CGMCC 4.1877</strain>
    </source>
</reference>
<dbReference type="AlphaFoldDB" id="A0A1I4XAL7"/>
<feature type="compositionally biased region" description="Basic residues" evidence="1">
    <location>
        <begin position="68"/>
        <end position="79"/>
    </location>
</feature>
<dbReference type="EMBL" id="FOUY01000010">
    <property type="protein sequence ID" value="SFN22702.1"/>
    <property type="molecule type" value="Genomic_DNA"/>
</dbReference>
<feature type="region of interest" description="Disordered" evidence="1">
    <location>
        <begin position="56"/>
        <end position="84"/>
    </location>
</feature>
<keyword evidence="3" id="KW-1185">Reference proteome</keyword>
<evidence type="ECO:0000313" key="2">
    <source>
        <dbReference type="EMBL" id="SFN22702.1"/>
    </source>
</evidence>
<evidence type="ECO:0000313" key="3">
    <source>
        <dbReference type="Proteomes" id="UP000199614"/>
    </source>
</evidence>
<name>A0A1I4XAL7_PSUAM</name>
<organism evidence="2 3">
    <name type="scientific">Pseudonocardia ammonioxydans</name>
    <dbReference type="NCBI Taxonomy" id="260086"/>
    <lineage>
        <taxon>Bacteria</taxon>
        <taxon>Bacillati</taxon>
        <taxon>Actinomycetota</taxon>
        <taxon>Actinomycetes</taxon>
        <taxon>Pseudonocardiales</taxon>
        <taxon>Pseudonocardiaceae</taxon>
        <taxon>Pseudonocardia</taxon>
    </lineage>
</organism>
<proteinExistence type="predicted"/>
<protein>
    <submittedName>
        <fullName evidence="2">Uncharacterized protein</fullName>
    </submittedName>
</protein>
<dbReference type="OrthoDB" id="3576359at2"/>
<gene>
    <name evidence="2" type="ORF">SAMN05216207_1010170</name>
</gene>
<evidence type="ECO:0000256" key="1">
    <source>
        <dbReference type="SAM" id="MobiDB-lite"/>
    </source>
</evidence>
<dbReference type="RefSeq" id="WP_093341789.1">
    <property type="nucleotide sequence ID" value="NZ_FOUY01000010.1"/>
</dbReference>